<feature type="compositionally biased region" description="Basic and acidic residues" evidence="1">
    <location>
        <begin position="478"/>
        <end position="495"/>
    </location>
</feature>
<dbReference type="Gene3D" id="2.120.10.10">
    <property type="match status" value="1"/>
</dbReference>
<feature type="compositionally biased region" description="Low complexity" evidence="1">
    <location>
        <begin position="420"/>
        <end position="447"/>
    </location>
</feature>
<evidence type="ECO:0000259" key="4">
    <source>
        <dbReference type="Pfam" id="PF13088"/>
    </source>
</evidence>
<dbReference type="InterPro" id="IPR011040">
    <property type="entry name" value="Sialidase"/>
</dbReference>
<dbReference type="Pfam" id="PF09423">
    <property type="entry name" value="PhoD"/>
    <property type="match status" value="1"/>
</dbReference>
<evidence type="ECO:0000256" key="2">
    <source>
        <dbReference type="SAM" id="SignalP"/>
    </source>
</evidence>
<dbReference type="CDD" id="cd15482">
    <property type="entry name" value="Sialidase_non-viral"/>
    <property type="match status" value="1"/>
</dbReference>
<dbReference type="Gene3D" id="3.60.21.70">
    <property type="entry name" value="PhoD-like phosphatase"/>
    <property type="match status" value="1"/>
</dbReference>
<accession>A0A518GV72</accession>
<evidence type="ECO:0000313" key="7">
    <source>
        <dbReference type="Proteomes" id="UP000317835"/>
    </source>
</evidence>
<dbReference type="InterPro" id="IPR029052">
    <property type="entry name" value="Metallo-depent_PP-like"/>
</dbReference>
<evidence type="ECO:0000256" key="1">
    <source>
        <dbReference type="SAM" id="MobiDB-lite"/>
    </source>
</evidence>
<dbReference type="PANTHER" id="PTHR43606">
    <property type="entry name" value="PHOSPHATASE, PUTATIVE (AFU_ORTHOLOGUE AFUA_6G08710)-RELATED"/>
    <property type="match status" value="1"/>
</dbReference>
<keyword evidence="6" id="KW-0378">Hydrolase</keyword>
<dbReference type="InterPro" id="IPR038607">
    <property type="entry name" value="PhoD-like_sf"/>
</dbReference>
<evidence type="ECO:0000259" key="3">
    <source>
        <dbReference type="Pfam" id="PF09423"/>
    </source>
</evidence>
<gene>
    <name evidence="6" type="primary">phoD_1</name>
    <name evidence="6" type="ORF">ElP_03070</name>
</gene>
<feature type="signal peptide" evidence="2">
    <location>
        <begin position="1"/>
        <end position="20"/>
    </location>
</feature>
<feature type="domain" description="PhoD-like phosphatase metallophosphatase" evidence="3">
    <location>
        <begin position="166"/>
        <end position="424"/>
    </location>
</feature>
<feature type="domain" description="Phospholipase D N-terminal" evidence="5">
    <location>
        <begin position="30"/>
        <end position="154"/>
    </location>
</feature>
<feature type="chain" id="PRO_5022242768" evidence="2">
    <location>
        <begin position="21"/>
        <end position="887"/>
    </location>
</feature>
<organism evidence="6 7">
    <name type="scientific">Tautonia plasticadhaerens</name>
    <dbReference type="NCBI Taxonomy" id="2527974"/>
    <lineage>
        <taxon>Bacteria</taxon>
        <taxon>Pseudomonadati</taxon>
        <taxon>Planctomycetota</taxon>
        <taxon>Planctomycetia</taxon>
        <taxon>Isosphaerales</taxon>
        <taxon>Isosphaeraceae</taxon>
        <taxon>Tautonia</taxon>
    </lineage>
</organism>
<name>A0A518GV72_9BACT</name>
<dbReference type="KEGG" id="tpla:ElP_03070"/>
<evidence type="ECO:0000259" key="5">
    <source>
        <dbReference type="Pfam" id="PF16655"/>
    </source>
</evidence>
<feature type="domain" description="Sialidase" evidence="4">
    <location>
        <begin position="629"/>
        <end position="755"/>
    </location>
</feature>
<keyword evidence="2" id="KW-0732">Signal</keyword>
<dbReference type="Gene3D" id="2.60.40.380">
    <property type="entry name" value="Purple acid phosphatase-like, N-terminal"/>
    <property type="match status" value="1"/>
</dbReference>
<feature type="compositionally biased region" description="Low complexity" evidence="1">
    <location>
        <begin position="458"/>
        <end position="469"/>
    </location>
</feature>
<dbReference type="Pfam" id="PF16655">
    <property type="entry name" value="PhoD_N"/>
    <property type="match status" value="1"/>
</dbReference>
<dbReference type="Proteomes" id="UP000317835">
    <property type="component" value="Chromosome"/>
</dbReference>
<feature type="region of interest" description="Disordered" evidence="1">
    <location>
        <begin position="416"/>
        <end position="495"/>
    </location>
</feature>
<dbReference type="SUPFAM" id="SSF56300">
    <property type="entry name" value="Metallo-dependent phosphatases"/>
    <property type="match status" value="1"/>
</dbReference>
<dbReference type="EC" id="3.1.3.1" evidence="6"/>
<dbReference type="GO" id="GO:0004035">
    <property type="term" value="F:alkaline phosphatase activity"/>
    <property type="evidence" value="ECO:0007669"/>
    <property type="project" value="UniProtKB-EC"/>
</dbReference>
<dbReference type="InterPro" id="IPR018946">
    <property type="entry name" value="PhoD-like_MPP"/>
</dbReference>
<proteinExistence type="predicted"/>
<sequence precursor="true">MNPALIAASALLLAEAPAPAQGPDSRQATGVKVGEVTPTSALVWMRLTERAARNPDGPARVGPPVEPVPADDEIPHLLHACPGAPGRVRVRYGTDADLDDARSTPWVEVDASTDFSHQFALDGLEPDTAYHFAAETAGPGGVPEHAPLPGRFRTAPPPDEPSRVVFAMNTCQMYADVGHPDGFAMFEALDRLSPDFLVTAGDVVHYDNEDPRARTVELARYHWQRMYGFPRHFDRLARLPVYFTKDDHDTLRNDCWPSMDPGFMAPLTFEDGLRIFREQVPMGDGPTYRTFRWGEDLQIWLVEGRDFRSPNTMPDGPDKTIWGDEQEDWLERTMLESDATWKLLISPTTIVGPDRENKNDNHANDGFAYEGGEIRAWLAARFPGNAFVLCGDRHWQYHAVDPDTGVREFSVGAASDEHAGAPPASTRSTTASIASPAASSPSRSTARTGRRRSPSDCTTSTAASSMTMSRPESIEPTSRIKESPRMHSTDADPRRRILPPAWARSSSALLVPLAAIAIGAGPGPDPKPDRPAVVRVVADSQAKQPQVAVGPDGGVFVAFGVGDEIRCVSSDDGGRSFGEPVAVGSPGKLALGMRRGPRIVATADAVVIAAIGGVGGGPYGQLKDGDLQAWRSTDAGTSWSGPTRINDVEGSAREGLHALAAGPDGRLFCAWVDLREDRAEVRGAFSEDGGASWGPDVLVHRSPDGGPICPCCHPSAAFGPDGTLHVMWRDAVGGARDMYLAQSTDGGRSFEPAAKLGVGTWPIEACPMDGGAIAPGPDGRVLTAWMRDGRLFAAEPGEPERPLGPGVQGWACWGPEGPYLTWLDRRPGRLLARLPGAEEPIELFRSANDPSVSSPIGAEGPVVAAWEAGPGGSGIFAARLDPPGEED</sequence>
<protein>
    <submittedName>
        <fullName evidence="6">Alkaline phosphatase D</fullName>
        <ecNumber evidence="6">3.1.3.1</ecNumber>
    </submittedName>
</protein>
<dbReference type="InterPro" id="IPR052900">
    <property type="entry name" value="Phospholipid_Metab_Enz"/>
</dbReference>
<reference evidence="6 7" key="1">
    <citation type="submission" date="2019-02" db="EMBL/GenBank/DDBJ databases">
        <title>Deep-cultivation of Planctomycetes and their phenomic and genomic characterization uncovers novel biology.</title>
        <authorList>
            <person name="Wiegand S."/>
            <person name="Jogler M."/>
            <person name="Boedeker C."/>
            <person name="Pinto D."/>
            <person name="Vollmers J."/>
            <person name="Rivas-Marin E."/>
            <person name="Kohn T."/>
            <person name="Peeters S.H."/>
            <person name="Heuer A."/>
            <person name="Rast P."/>
            <person name="Oberbeckmann S."/>
            <person name="Bunk B."/>
            <person name="Jeske O."/>
            <person name="Meyerdierks A."/>
            <person name="Storesund J.E."/>
            <person name="Kallscheuer N."/>
            <person name="Luecker S."/>
            <person name="Lage O.M."/>
            <person name="Pohl T."/>
            <person name="Merkel B.J."/>
            <person name="Hornburger P."/>
            <person name="Mueller R.-W."/>
            <person name="Bruemmer F."/>
            <person name="Labrenz M."/>
            <person name="Spormann A.M."/>
            <person name="Op den Camp H."/>
            <person name="Overmann J."/>
            <person name="Amann R."/>
            <person name="Jetten M.S.M."/>
            <person name="Mascher T."/>
            <person name="Medema M.H."/>
            <person name="Devos D.P."/>
            <person name="Kaster A.-K."/>
            <person name="Ovreas L."/>
            <person name="Rohde M."/>
            <person name="Galperin M.Y."/>
            <person name="Jogler C."/>
        </authorList>
    </citation>
    <scope>NUCLEOTIDE SEQUENCE [LARGE SCALE GENOMIC DNA]</scope>
    <source>
        <strain evidence="6 7">ElP</strain>
    </source>
</reference>
<keyword evidence="7" id="KW-1185">Reference proteome</keyword>
<dbReference type="Pfam" id="PF13088">
    <property type="entry name" value="BNR_2"/>
    <property type="match status" value="1"/>
</dbReference>
<dbReference type="InterPro" id="IPR032093">
    <property type="entry name" value="PhoD_N"/>
</dbReference>
<dbReference type="AlphaFoldDB" id="A0A518GV72"/>
<evidence type="ECO:0000313" key="6">
    <source>
        <dbReference type="EMBL" id="QDV32474.1"/>
    </source>
</evidence>
<dbReference type="InterPro" id="IPR036278">
    <property type="entry name" value="Sialidase_sf"/>
</dbReference>
<dbReference type="EMBL" id="CP036426">
    <property type="protein sequence ID" value="QDV32474.1"/>
    <property type="molecule type" value="Genomic_DNA"/>
</dbReference>
<dbReference type="PANTHER" id="PTHR43606:SF1">
    <property type="entry name" value="PHOD-LIKE PHOSPHATASE METALLOPHOSPHATASE DOMAIN-CONTAINING PROTEIN"/>
    <property type="match status" value="1"/>
</dbReference>
<dbReference type="SUPFAM" id="SSF50939">
    <property type="entry name" value="Sialidases"/>
    <property type="match status" value="1"/>
</dbReference>
<dbReference type="RefSeq" id="WP_197446638.1">
    <property type="nucleotide sequence ID" value="NZ_CP036426.1"/>
</dbReference>